<evidence type="ECO:0000313" key="2">
    <source>
        <dbReference type="Proteomes" id="UP000248745"/>
    </source>
</evidence>
<reference evidence="1 2" key="1">
    <citation type="submission" date="2018-06" db="EMBL/GenBank/DDBJ databases">
        <title>Mucibacter soli gen. nov., sp. nov., a new member of the family Chitinophagaceae producing mucin.</title>
        <authorList>
            <person name="Kim M.-K."/>
            <person name="Park S."/>
            <person name="Kim T.-S."/>
            <person name="Joung Y."/>
            <person name="Han J.-H."/>
            <person name="Kim S.B."/>
        </authorList>
    </citation>
    <scope>NUCLEOTIDE SEQUENCE [LARGE SCALE GENOMIC DNA]</scope>
    <source>
        <strain evidence="1 2">R1-15</strain>
    </source>
</reference>
<proteinExistence type="predicted"/>
<keyword evidence="2" id="KW-1185">Reference proteome</keyword>
<comment type="caution">
    <text evidence="1">The sequence shown here is derived from an EMBL/GenBank/DDBJ whole genome shotgun (WGS) entry which is preliminary data.</text>
</comment>
<protein>
    <submittedName>
        <fullName evidence="1">Uncharacterized protein</fullName>
    </submittedName>
</protein>
<sequence>MKKILLGAATLSVIFATSCKKDDNGPSNSFTLAGATYNPTIVSKSDAAGYSVLASTDQTNVYTIQFNIVPVIGGTFNIVDDVEADNQIKITAVTQGGVKSIYESIDNAGTANVTISNGKMSVTLSDALVKRTNTSSMKSDTVRTSAVLTQQ</sequence>
<accession>A0A2W2BFK6</accession>
<dbReference type="OrthoDB" id="1410632at2"/>
<dbReference type="AlphaFoldDB" id="A0A2W2BFK6"/>
<name>A0A2W2BFK6_9BACT</name>
<gene>
    <name evidence="1" type="ORF">DN068_00245</name>
</gene>
<organism evidence="1 2">
    <name type="scientific">Taibaiella soli</name>
    <dbReference type="NCBI Taxonomy" id="1649169"/>
    <lineage>
        <taxon>Bacteria</taxon>
        <taxon>Pseudomonadati</taxon>
        <taxon>Bacteroidota</taxon>
        <taxon>Chitinophagia</taxon>
        <taxon>Chitinophagales</taxon>
        <taxon>Chitinophagaceae</taxon>
        <taxon>Taibaiella</taxon>
    </lineage>
</organism>
<dbReference type="PROSITE" id="PS51257">
    <property type="entry name" value="PROKAR_LIPOPROTEIN"/>
    <property type="match status" value="1"/>
</dbReference>
<dbReference type="Proteomes" id="UP000248745">
    <property type="component" value="Unassembled WGS sequence"/>
</dbReference>
<dbReference type="RefSeq" id="WP_110996867.1">
    <property type="nucleotide sequence ID" value="NZ_QKTW01000001.1"/>
</dbReference>
<evidence type="ECO:0000313" key="1">
    <source>
        <dbReference type="EMBL" id="PZF75019.1"/>
    </source>
</evidence>
<dbReference type="EMBL" id="QKTW01000001">
    <property type="protein sequence ID" value="PZF75019.1"/>
    <property type="molecule type" value="Genomic_DNA"/>
</dbReference>